<organism evidence="1 2">
    <name type="scientific">Plantactinospora siamensis</name>
    <dbReference type="NCBI Taxonomy" id="555372"/>
    <lineage>
        <taxon>Bacteria</taxon>
        <taxon>Bacillati</taxon>
        <taxon>Actinomycetota</taxon>
        <taxon>Actinomycetes</taxon>
        <taxon>Micromonosporales</taxon>
        <taxon>Micromonosporaceae</taxon>
        <taxon>Plantactinospora</taxon>
    </lineage>
</organism>
<name>A0ABV6NUH3_9ACTN</name>
<keyword evidence="2" id="KW-1185">Reference proteome</keyword>
<proteinExistence type="predicted"/>
<dbReference type="EMBL" id="JBHLUE010000005">
    <property type="protein sequence ID" value="MFC0564430.1"/>
    <property type="molecule type" value="Genomic_DNA"/>
</dbReference>
<dbReference type="RefSeq" id="WP_377337429.1">
    <property type="nucleotide sequence ID" value="NZ_JBHLUE010000005.1"/>
</dbReference>
<evidence type="ECO:0000313" key="2">
    <source>
        <dbReference type="Proteomes" id="UP001589894"/>
    </source>
</evidence>
<sequence>MASTIFVSDEYGWTASWGLFEWVIEFLLGTVGDEPTRQELRQVMEHNLGAVMVSELSAPGRREVLDALRTGLVPAATASLAVHQEPAHRKLTIGHVKVLKLMADDVLRQ</sequence>
<evidence type="ECO:0000313" key="1">
    <source>
        <dbReference type="EMBL" id="MFC0564430.1"/>
    </source>
</evidence>
<gene>
    <name evidence="1" type="ORF">ACFFHU_09810</name>
</gene>
<reference evidence="1 2" key="1">
    <citation type="submission" date="2024-09" db="EMBL/GenBank/DDBJ databases">
        <authorList>
            <person name="Sun Q."/>
            <person name="Mori K."/>
        </authorList>
    </citation>
    <scope>NUCLEOTIDE SEQUENCE [LARGE SCALE GENOMIC DNA]</scope>
    <source>
        <strain evidence="1 2">TBRC 2205</strain>
    </source>
</reference>
<protein>
    <submittedName>
        <fullName evidence="1">Uncharacterized protein</fullName>
    </submittedName>
</protein>
<accession>A0ABV6NUH3</accession>
<dbReference type="Proteomes" id="UP001589894">
    <property type="component" value="Unassembled WGS sequence"/>
</dbReference>
<comment type="caution">
    <text evidence="1">The sequence shown here is derived from an EMBL/GenBank/DDBJ whole genome shotgun (WGS) entry which is preliminary data.</text>
</comment>